<dbReference type="EMBL" id="JBHULD010000014">
    <property type="protein sequence ID" value="MFD2555604.1"/>
    <property type="molecule type" value="Genomic_DNA"/>
</dbReference>
<dbReference type="RefSeq" id="WP_380893058.1">
    <property type="nucleotide sequence ID" value="NZ_JBHULD010000014.1"/>
</dbReference>
<reference evidence="4" key="1">
    <citation type="journal article" date="2019" name="Int. J. Syst. Evol. Microbiol.">
        <title>The Global Catalogue of Microorganisms (GCM) 10K type strain sequencing project: providing services to taxonomists for standard genome sequencing and annotation.</title>
        <authorList>
            <consortium name="The Broad Institute Genomics Platform"/>
            <consortium name="The Broad Institute Genome Sequencing Center for Infectious Disease"/>
            <person name="Wu L."/>
            <person name="Ma J."/>
        </authorList>
    </citation>
    <scope>NUCLEOTIDE SEQUENCE [LARGE SCALE GENOMIC DNA]</scope>
    <source>
        <strain evidence="4">KCTC 52298</strain>
    </source>
</reference>
<comment type="caution">
    <text evidence="3">The sequence shown here is derived from an EMBL/GenBank/DDBJ whole genome shotgun (WGS) entry which is preliminary data.</text>
</comment>
<protein>
    <submittedName>
        <fullName evidence="3">Serine hydrolase domain-containing protein</fullName>
        <ecNumber evidence="3">3.-.-.-</ecNumber>
    </submittedName>
</protein>
<dbReference type="EC" id="3.-.-.-" evidence="3"/>
<sequence length="478" mass="53940">MIKYAIYSLVLLFYSFNSFSQSIDEKNNRQVYNRIEFFFNTQQTDSIYAMASPAFQQNVPFQKLEMALQYFYNFGRIKDAVPASFNNGIAGYNITVGKKKGAIFLKTDSTFHFDFFQIKDQEILTEKKENVKSVVQKNNLLDEYIDSLALTYIQQKNAQGLAIGLIHKGKINTFYYGETTKGDTLSIPKENTLFELGSITKVFTATLLADLVERKLITLEDSITKYLPDSLAQNQYLQKITFKDLANHTSGLPRLPDNLDKIPKFLANDPYAQYSRKDLFSYLKNVELKDTPGNNFEYSNTGFALLGELIASISKKTYSQCVSEIITSPLGLLNTVEKINPKNQTITIPKVYSQSGTEVPMWQWQAFVGAGGLKSTLTDMLKFVQAQFKMPENRLEHAMALTKQFTYYLPPSTDIGLAWHMNMLGDVVEYWHNGGTGGSSSFLALVPDHKSAVIVLSNSAISVDQISTQIISKVIEEK</sequence>
<dbReference type="InterPro" id="IPR001466">
    <property type="entry name" value="Beta-lactam-related"/>
</dbReference>
<dbReference type="SUPFAM" id="SSF56601">
    <property type="entry name" value="beta-lactamase/transpeptidase-like"/>
    <property type="match status" value="1"/>
</dbReference>
<feature type="chain" id="PRO_5045576517" evidence="1">
    <location>
        <begin position="21"/>
        <end position="478"/>
    </location>
</feature>
<accession>A0ABW5L3L7</accession>
<organism evidence="3 4">
    <name type="scientific">Sphingobacterium tabacisoli</name>
    <dbReference type="NCBI Taxonomy" id="2044855"/>
    <lineage>
        <taxon>Bacteria</taxon>
        <taxon>Pseudomonadati</taxon>
        <taxon>Bacteroidota</taxon>
        <taxon>Sphingobacteriia</taxon>
        <taxon>Sphingobacteriales</taxon>
        <taxon>Sphingobacteriaceae</taxon>
        <taxon>Sphingobacterium</taxon>
    </lineage>
</organism>
<dbReference type="Pfam" id="PF00144">
    <property type="entry name" value="Beta-lactamase"/>
    <property type="match status" value="1"/>
</dbReference>
<dbReference type="Proteomes" id="UP001597440">
    <property type="component" value="Unassembled WGS sequence"/>
</dbReference>
<proteinExistence type="predicted"/>
<dbReference type="InterPro" id="IPR012338">
    <property type="entry name" value="Beta-lactam/transpept-like"/>
</dbReference>
<feature type="domain" description="Beta-lactamase-related" evidence="2">
    <location>
        <begin position="152"/>
        <end position="461"/>
    </location>
</feature>
<evidence type="ECO:0000313" key="4">
    <source>
        <dbReference type="Proteomes" id="UP001597440"/>
    </source>
</evidence>
<keyword evidence="3" id="KW-0378">Hydrolase</keyword>
<keyword evidence="1" id="KW-0732">Signal</keyword>
<keyword evidence="4" id="KW-1185">Reference proteome</keyword>
<evidence type="ECO:0000256" key="1">
    <source>
        <dbReference type="SAM" id="SignalP"/>
    </source>
</evidence>
<dbReference type="PANTHER" id="PTHR46825:SF8">
    <property type="entry name" value="BETA-LACTAMASE-RELATED"/>
    <property type="match status" value="1"/>
</dbReference>
<evidence type="ECO:0000259" key="2">
    <source>
        <dbReference type="Pfam" id="PF00144"/>
    </source>
</evidence>
<dbReference type="InterPro" id="IPR050491">
    <property type="entry name" value="AmpC-like"/>
</dbReference>
<dbReference type="PANTHER" id="PTHR46825">
    <property type="entry name" value="D-ALANYL-D-ALANINE-CARBOXYPEPTIDASE/ENDOPEPTIDASE AMPH"/>
    <property type="match status" value="1"/>
</dbReference>
<feature type="signal peptide" evidence="1">
    <location>
        <begin position="1"/>
        <end position="20"/>
    </location>
</feature>
<evidence type="ECO:0000313" key="3">
    <source>
        <dbReference type="EMBL" id="MFD2555604.1"/>
    </source>
</evidence>
<name>A0ABW5L3L7_9SPHI</name>
<dbReference type="GO" id="GO:0016787">
    <property type="term" value="F:hydrolase activity"/>
    <property type="evidence" value="ECO:0007669"/>
    <property type="project" value="UniProtKB-KW"/>
</dbReference>
<dbReference type="Gene3D" id="3.40.710.10">
    <property type="entry name" value="DD-peptidase/beta-lactamase superfamily"/>
    <property type="match status" value="1"/>
</dbReference>
<gene>
    <name evidence="3" type="ORF">ACFSQW_14460</name>
</gene>